<gene>
    <name evidence="1" type="ORF">CTOB1V02_LOCUS6841</name>
</gene>
<proteinExistence type="predicted"/>
<accession>A0A7R8ZP60</accession>
<evidence type="ECO:0000313" key="1">
    <source>
        <dbReference type="EMBL" id="CAD7228965.1"/>
    </source>
</evidence>
<reference evidence="1" key="1">
    <citation type="submission" date="2020-11" db="EMBL/GenBank/DDBJ databases">
        <authorList>
            <person name="Tran Van P."/>
        </authorList>
    </citation>
    <scope>NUCLEOTIDE SEQUENCE</scope>
</reference>
<dbReference type="AlphaFoldDB" id="A0A7R8ZP60"/>
<sequence>MSPSQDDLDSPASPKEKNTVQPETPRHWTWHWFSKLSLFLHIVKFIILGVAWIMIFTREDDIPAFMGYMFTALMAYEWIVSDQSVENGNGEAVKRVQSRTEVPSANNGKRGEAIEEDGEVFLQPIGREINGRGFLMWILTTAHFQKQLHTEEKNEETRRSSSMAMVSSLLVRIAFASCASFTSAVDVITATAVDVIAAAASAVDVITEHFDADCDSCFWRSSPSVQLKTSIPGSSLGSESLAMSFSASTRNDSRWNCAVSFA</sequence>
<name>A0A7R8ZP60_9CRUS</name>
<protein>
    <submittedName>
        <fullName evidence="1">Uncharacterized protein</fullName>
    </submittedName>
</protein>
<organism evidence="1">
    <name type="scientific">Cyprideis torosa</name>
    <dbReference type="NCBI Taxonomy" id="163714"/>
    <lineage>
        <taxon>Eukaryota</taxon>
        <taxon>Metazoa</taxon>
        <taxon>Ecdysozoa</taxon>
        <taxon>Arthropoda</taxon>
        <taxon>Crustacea</taxon>
        <taxon>Oligostraca</taxon>
        <taxon>Ostracoda</taxon>
        <taxon>Podocopa</taxon>
        <taxon>Podocopida</taxon>
        <taxon>Cytherocopina</taxon>
        <taxon>Cytheroidea</taxon>
        <taxon>Cytherideidae</taxon>
        <taxon>Cyprideis</taxon>
    </lineage>
</organism>
<dbReference type="EMBL" id="OB661779">
    <property type="protein sequence ID" value="CAD7228965.1"/>
    <property type="molecule type" value="Genomic_DNA"/>
</dbReference>